<dbReference type="Pfam" id="PF00269">
    <property type="entry name" value="SASP"/>
    <property type="match status" value="1"/>
</dbReference>
<accession>A0A926ETE2</accession>
<name>A0A926ETE2_9FIRM</name>
<dbReference type="GO" id="GO:0003690">
    <property type="term" value="F:double-stranded DNA binding"/>
    <property type="evidence" value="ECO:0007669"/>
    <property type="project" value="InterPro"/>
</dbReference>
<comment type="caution">
    <text evidence="3">The sequence shown here is derived from an EMBL/GenBank/DDBJ whole genome shotgun (WGS) entry which is preliminary data.</text>
</comment>
<dbReference type="PROSITE" id="PS00304">
    <property type="entry name" value="SASP_1"/>
    <property type="match status" value="1"/>
</dbReference>
<dbReference type="AlphaFoldDB" id="A0A926ETE2"/>
<evidence type="ECO:0000313" key="3">
    <source>
        <dbReference type="EMBL" id="MBC8587132.1"/>
    </source>
</evidence>
<keyword evidence="4" id="KW-1185">Reference proteome</keyword>
<sequence length="70" mass="7691">MTRKGPLNPNAVKALEEMKLEIANEMGLGDGFNNLDPVENIFTAGAVGGQMTRNMVKMGQEELLKEKNKK</sequence>
<keyword evidence="2" id="KW-0238">DNA-binding</keyword>
<evidence type="ECO:0000313" key="4">
    <source>
        <dbReference type="Proteomes" id="UP000601171"/>
    </source>
</evidence>
<dbReference type="InterPro" id="IPR001448">
    <property type="entry name" value="SASP_alpha/beta-type"/>
</dbReference>
<dbReference type="GO" id="GO:0006265">
    <property type="term" value="P:DNA topological change"/>
    <property type="evidence" value="ECO:0007669"/>
    <property type="project" value="InterPro"/>
</dbReference>
<evidence type="ECO:0000256" key="1">
    <source>
        <dbReference type="ARBA" id="ARBA00005442"/>
    </source>
</evidence>
<gene>
    <name evidence="3" type="ORF">H8707_02595</name>
</gene>
<dbReference type="RefSeq" id="WP_262428604.1">
    <property type="nucleotide sequence ID" value="NZ_JACRTG010000008.1"/>
</dbReference>
<dbReference type="InterPro" id="IPR018126">
    <property type="entry name" value="SASP_alpha/beta-type_CS"/>
</dbReference>
<reference evidence="3" key="1">
    <citation type="submission" date="2020-08" db="EMBL/GenBank/DDBJ databases">
        <title>Genome public.</title>
        <authorList>
            <person name="Liu C."/>
            <person name="Sun Q."/>
        </authorList>
    </citation>
    <scope>NUCLEOTIDE SEQUENCE</scope>
    <source>
        <strain evidence="3">BX21</strain>
    </source>
</reference>
<dbReference type="Proteomes" id="UP000601171">
    <property type="component" value="Unassembled WGS sequence"/>
</dbReference>
<comment type="similarity">
    <text evidence="1">Belongs to the alpha/beta-type SASP family.</text>
</comment>
<dbReference type="InterPro" id="IPR038300">
    <property type="entry name" value="SASP_sf_alpha/beta"/>
</dbReference>
<dbReference type="EMBL" id="JACRTG010000008">
    <property type="protein sequence ID" value="MBC8587132.1"/>
    <property type="molecule type" value="Genomic_DNA"/>
</dbReference>
<organism evidence="3 4">
    <name type="scientific">Paratissierella segnis</name>
    <dbReference type="NCBI Taxonomy" id="2763679"/>
    <lineage>
        <taxon>Bacteria</taxon>
        <taxon>Bacillati</taxon>
        <taxon>Bacillota</taxon>
        <taxon>Tissierellia</taxon>
        <taxon>Tissierellales</taxon>
        <taxon>Tissierellaceae</taxon>
        <taxon>Paratissierella</taxon>
    </lineage>
</organism>
<evidence type="ECO:0000256" key="2">
    <source>
        <dbReference type="ARBA" id="ARBA00023125"/>
    </source>
</evidence>
<dbReference type="Gene3D" id="6.10.10.80">
    <property type="entry name" value="Small, acid-soluble spore protein, alpha/beta type-like"/>
    <property type="match status" value="1"/>
</dbReference>
<proteinExistence type="inferred from homology"/>
<protein>
    <submittedName>
        <fullName evidence="3">Small, acid-soluble spore protein, alpha/beta type</fullName>
    </submittedName>
</protein>